<dbReference type="EMBL" id="HE601899">
    <property type="protein sequence ID" value="CCD83216.1"/>
    <property type="molecule type" value="Genomic_DNA"/>
</dbReference>
<keyword evidence="3" id="KW-0285">Flavoprotein</keyword>
<gene>
    <name evidence="9" type="primary">E10R</name>
    <name evidence="9" type="ORF">SQPV_0330</name>
</gene>
<dbReference type="PROSITE" id="PS51324">
    <property type="entry name" value="ERV_ALR"/>
    <property type="match status" value="1"/>
</dbReference>
<dbReference type="InterPro" id="IPR036774">
    <property type="entry name" value="ERV/ALR_sulphydryl_oxid_sf"/>
</dbReference>
<evidence type="ECO:0000256" key="2">
    <source>
        <dbReference type="ARBA" id="ARBA00012512"/>
    </source>
</evidence>
<dbReference type="Proteomes" id="UP000144311">
    <property type="component" value="Segment"/>
</dbReference>
<dbReference type="SUPFAM" id="SSF69000">
    <property type="entry name" value="FAD-dependent thiol oxidase"/>
    <property type="match status" value="1"/>
</dbReference>
<comment type="cofactor">
    <cofactor evidence="1">
        <name>FAD</name>
        <dbReference type="ChEBI" id="CHEBI:57692"/>
    </cofactor>
</comment>
<evidence type="ECO:0000256" key="5">
    <source>
        <dbReference type="ARBA" id="ARBA00023002"/>
    </source>
</evidence>
<feature type="domain" description="ERV/ALR sulfhydryl oxidase" evidence="8">
    <location>
        <begin position="1"/>
        <end position="97"/>
    </location>
</feature>
<evidence type="ECO:0000313" key="9">
    <source>
        <dbReference type="EMBL" id="CCD83216.1"/>
    </source>
</evidence>
<evidence type="ECO:0000256" key="6">
    <source>
        <dbReference type="ARBA" id="ARBA00023157"/>
    </source>
</evidence>
<dbReference type="Pfam" id="PF04805">
    <property type="entry name" value="Pox_E10"/>
    <property type="match status" value="1"/>
</dbReference>
<dbReference type="KEGG" id="vg:18158369"/>
<dbReference type="InterPro" id="IPR006890">
    <property type="entry name" value="Sulphydryl_Oase_FAD-link_ERV1"/>
</dbReference>
<evidence type="ECO:0000256" key="3">
    <source>
        <dbReference type="ARBA" id="ARBA00022630"/>
    </source>
</evidence>
<sequence length="99" mass="11581">MEPRHWGRAVWTVIFIVIALAELDGNLELCKRRLYIVCSTLPCVACRGHALEAVNANDVMSSDDLNYVYFFFMRLFNNLASDPRYRIDISKVRPLRWRS</sequence>
<reference evidence="9 10" key="1">
    <citation type="submission" date="2011-10" db="EMBL/GenBank/DDBJ databases">
        <authorList>
            <person name="Darby A."/>
        </authorList>
    </citation>
    <scope>NUCLEOTIDE SEQUENCE [LARGE SCALE GENOMIC DNA]</scope>
    <source>
        <strain evidence="9">Red squirrel UK</strain>
    </source>
</reference>
<evidence type="ECO:0000256" key="1">
    <source>
        <dbReference type="ARBA" id="ARBA00001974"/>
    </source>
</evidence>
<proteinExistence type="predicted"/>
<keyword evidence="10" id="KW-1185">Reference proteome</keyword>
<dbReference type="InterPro" id="IPR017905">
    <property type="entry name" value="ERV/ALR_sulphydryl_oxidase"/>
</dbReference>
<accession>U3UBG5</accession>
<evidence type="ECO:0000256" key="4">
    <source>
        <dbReference type="ARBA" id="ARBA00022827"/>
    </source>
</evidence>
<comment type="catalytic activity">
    <reaction evidence="7">
        <text>2 R'C(R)SH + O2 = R'C(R)S-S(R)CR' + H2O2</text>
        <dbReference type="Rhea" id="RHEA:17357"/>
        <dbReference type="ChEBI" id="CHEBI:15379"/>
        <dbReference type="ChEBI" id="CHEBI:16240"/>
        <dbReference type="ChEBI" id="CHEBI:16520"/>
        <dbReference type="ChEBI" id="CHEBI:17412"/>
        <dbReference type="EC" id="1.8.3.2"/>
    </reaction>
</comment>
<dbReference type="PIRSF" id="PIRSF015696">
    <property type="entry name" value="VAC_E10R"/>
    <property type="match status" value="1"/>
</dbReference>
<dbReference type="EC" id="1.8.3.2" evidence="2"/>
<evidence type="ECO:0000256" key="7">
    <source>
        <dbReference type="ARBA" id="ARBA00048864"/>
    </source>
</evidence>
<keyword evidence="6" id="KW-1015">Disulfide bond</keyword>
<dbReference type="GeneID" id="18158369"/>
<evidence type="ECO:0000313" key="10">
    <source>
        <dbReference type="Proteomes" id="UP000144311"/>
    </source>
</evidence>
<organism evidence="9 10">
    <name type="scientific">Squirrelpox virus</name>
    <dbReference type="NCBI Taxonomy" id="240426"/>
    <lineage>
        <taxon>Viruses</taxon>
        <taxon>Varidnaviria</taxon>
        <taxon>Bamfordvirae</taxon>
        <taxon>Nucleocytoviricota</taxon>
        <taxon>Pokkesviricetes</taxon>
        <taxon>Chitovirales</taxon>
        <taxon>Poxviridae</taxon>
        <taxon>Chordopoxvirinae</taxon>
        <taxon>Sciuripoxvirus</taxon>
        <taxon>Sciuripoxvirus squirrelpox</taxon>
    </lineage>
</organism>
<keyword evidence="5" id="KW-0560">Oxidoreductase</keyword>
<keyword evidence="4" id="KW-0274">FAD</keyword>
<reference evidence="9 10" key="2">
    <citation type="submission" date="2013-10" db="EMBL/GenBank/DDBJ databases">
        <title>The genome of epidemic Squirrel Poxvirus reveals novel virulence genes.</title>
        <authorList>
            <person name="Darby A.C."/>
            <person name="McInnes C.J."/>
            <person name="Kjaer K.H."/>
            <person name="Wood A.R."/>
            <person name="Hughes M."/>
            <person name="Martensen P.M."/>
            <person name="Radford A.D."/>
            <person name="Hall N."/>
            <person name="Chantrey J."/>
        </authorList>
    </citation>
    <scope>NUCLEOTIDE SEQUENCE [LARGE SCALE GENOMIC DNA]</scope>
    <source>
        <strain evidence="9">Red squirrel UK</strain>
    </source>
</reference>
<evidence type="ECO:0000259" key="8">
    <source>
        <dbReference type="PROSITE" id="PS51324"/>
    </source>
</evidence>
<protein>
    <recommendedName>
        <fullName evidence="2">thiol oxidase</fullName>
        <ecNumber evidence="2">1.8.3.2</ecNumber>
    </recommendedName>
</protein>
<dbReference type="OrthoDB" id="17960at10239"/>
<name>U3UBG5_9POXV</name>
<dbReference type="RefSeq" id="YP_008658458.1">
    <property type="nucleotide sequence ID" value="NC_022563.1"/>
</dbReference>
<dbReference type="GO" id="GO:0016972">
    <property type="term" value="F:thiol oxidase activity"/>
    <property type="evidence" value="ECO:0007669"/>
    <property type="project" value="UniProtKB-EC"/>
</dbReference>